<dbReference type="InterPro" id="IPR045569">
    <property type="entry name" value="Metalloprtase-TldD/E_C"/>
</dbReference>
<name>A0A6J6YHW9_9ZZZZ</name>
<dbReference type="GO" id="GO:0005829">
    <property type="term" value="C:cytosol"/>
    <property type="evidence" value="ECO:0007669"/>
    <property type="project" value="TreeGrafter"/>
</dbReference>
<dbReference type="PANTHER" id="PTHR43421:SF1">
    <property type="entry name" value="METALLOPROTEASE PMBA"/>
    <property type="match status" value="1"/>
</dbReference>
<dbReference type="GO" id="GO:0008237">
    <property type="term" value="F:metallopeptidase activity"/>
    <property type="evidence" value="ECO:0007669"/>
    <property type="project" value="InterPro"/>
</dbReference>
<dbReference type="GO" id="GO:0006508">
    <property type="term" value="P:proteolysis"/>
    <property type="evidence" value="ECO:0007669"/>
    <property type="project" value="InterPro"/>
</dbReference>
<evidence type="ECO:0000313" key="2">
    <source>
        <dbReference type="EMBL" id="CAB4806988.1"/>
    </source>
</evidence>
<proteinExistence type="predicted"/>
<dbReference type="EMBL" id="CAFAAM010000114">
    <property type="protein sequence ID" value="CAB4806988.1"/>
    <property type="molecule type" value="Genomic_DNA"/>
</dbReference>
<protein>
    <submittedName>
        <fullName evidence="2">Unannotated protein</fullName>
    </submittedName>
</protein>
<accession>A0A6J6YHW9</accession>
<dbReference type="AlphaFoldDB" id="A0A6J6YHW9"/>
<feature type="domain" description="Metalloprotease TldD/E C-terminal" evidence="1">
    <location>
        <begin position="2"/>
        <end position="193"/>
    </location>
</feature>
<dbReference type="SUPFAM" id="SSF111283">
    <property type="entry name" value="Putative modulator of DNA gyrase, PmbA/TldD"/>
    <property type="match status" value="1"/>
</dbReference>
<sequence>MLKGRSLFADRLGESVGSSLLTLIDDPTDVRSFTATDADGEGLAARRNVLIENGVLQKFVHNAYSARRAGTVSTGNAVRGFKSTPSVGCLSVSLVPGSSDPAALIAGIDDGVLVQEVSGLHSGVNPVSGDFSTGAEGLRIRNGELAEPVREFTIASTLQKMLRDVQAVGNDLQFLPMNATGVSLVVADLTVSGS</sequence>
<gene>
    <name evidence="2" type="ORF">UFOPK3010_00919</name>
</gene>
<dbReference type="PANTHER" id="PTHR43421">
    <property type="entry name" value="METALLOPROTEASE PMBA"/>
    <property type="match status" value="1"/>
</dbReference>
<dbReference type="Pfam" id="PF19289">
    <property type="entry name" value="PmbA_TldD_3rd"/>
    <property type="match status" value="1"/>
</dbReference>
<organism evidence="2">
    <name type="scientific">freshwater metagenome</name>
    <dbReference type="NCBI Taxonomy" id="449393"/>
    <lineage>
        <taxon>unclassified sequences</taxon>
        <taxon>metagenomes</taxon>
        <taxon>ecological metagenomes</taxon>
    </lineage>
</organism>
<evidence type="ECO:0000259" key="1">
    <source>
        <dbReference type="Pfam" id="PF19289"/>
    </source>
</evidence>
<reference evidence="2" key="1">
    <citation type="submission" date="2020-05" db="EMBL/GenBank/DDBJ databases">
        <authorList>
            <person name="Chiriac C."/>
            <person name="Salcher M."/>
            <person name="Ghai R."/>
            <person name="Kavagutti S V."/>
        </authorList>
    </citation>
    <scope>NUCLEOTIDE SEQUENCE</scope>
</reference>
<dbReference type="InterPro" id="IPR047657">
    <property type="entry name" value="PmbA"/>
</dbReference>
<dbReference type="InterPro" id="IPR036059">
    <property type="entry name" value="TldD/PmbA_sf"/>
</dbReference>